<feature type="chain" id="PRO_5028807991" description="Lipoprotein" evidence="1">
    <location>
        <begin position="21"/>
        <end position="213"/>
    </location>
</feature>
<accession>A0A7D4NPM3</accession>
<dbReference type="AlphaFoldDB" id="A0A7D4NPM3"/>
<dbReference type="Proteomes" id="UP000504724">
    <property type="component" value="Chromosome"/>
</dbReference>
<reference evidence="2 3" key="1">
    <citation type="submission" date="2020-05" db="EMBL/GenBank/DDBJ databases">
        <title>Thiomicrorhabdus sediminis sp.nov. and Thiomicrorhabdus xiamenensis sp.nov., novel sulfur-oxidizing bacteria isolated from coastal sediment.</title>
        <authorList>
            <person name="Liu X."/>
        </authorList>
    </citation>
    <scope>NUCLEOTIDE SEQUENCE [LARGE SCALE GENOMIC DNA]</scope>
    <source>
        <strain evidence="2 3">G2</strain>
    </source>
</reference>
<organism evidence="2 3">
    <name type="scientific">Thiomicrorhabdus xiamenensis</name>
    <dbReference type="NCBI Taxonomy" id="2739063"/>
    <lineage>
        <taxon>Bacteria</taxon>
        <taxon>Pseudomonadati</taxon>
        <taxon>Pseudomonadota</taxon>
        <taxon>Gammaproteobacteria</taxon>
        <taxon>Thiotrichales</taxon>
        <taxon>Piscirickettsiaceae</taxon>
        <taxon>Thiomicrorhabdus</taxon>
    </lineage>
</organism>
<dbReference type="RefSeq" id="WP_173283833.1">
    <property type="nucleotide sequence ID" value="NZ_CP054020.1"/>
</dbReference>
<evidence type="ECO:0000313" key="2">
    <source>
        <dbReference type="EMBL" id="QKI88237.1"/>
    </source>
</evidence>
<gene>
    <name evidence="2" type="ORF">HQN79_00925</name>
</gene>
<evidence type="ECO:0008006" key="4">
    <source>
        <dbReference type="Google" id="ProtNLM"/>
    </source>
</evidence>
<evidence type="ECO:0000256" key="1">
    <source>
        <dbReference type="SAM" id="SignalP"/>
    </source>
</evidence>
<evidence type="ECO:0000313" key="3">
    <source>
        <dbReference type="Proteomes" id="UP000504724"/>
    </source>
</evidence>
<feature type="signal peptide" evidence="1">
    <location>
        <begin position="1"/>
        <end position="20"/>
    </location>
</feature>
<name>A0A7D4NPM3_9GAMM</name>
<proteinExistence type="predicted"/>
<protein>
    <recommendedName>
        <fullName evidence="4">Lipoprotein</fullName>
    </recommendedName>
</protein>
<dbReference type="KEGG" id="txa:HQN79_00925"/>
<sequence>MRSQTVIPLILLIGSLLVSSCSNNPSRQAQLDDFLSDSDHLIVYYAQPINLDTQLSDFKMDPATLKLRQAYHTEQENLRTIDAIKQEVPALEDGTVIRKKDWSILREKEFAPETLVWFVDLRAQANYSRFPLKLDHFRITYTLSAKVLPLSQFLDGNATLSMSSTLWQNVCQFKAENGKFFSVEDWTRNDAQRLQNSLQKMRQTCIQKLQEAL</sequence>
<keyword evidence="3" id="KW-1185">Reference proteome</keyword>
<dbReference type="EMBL" id="CP054020">
    <property type="protein sequence ID" value="QKI88237.1"/>
    <property type="molecule type" value="Genomic_DNA"/>
</dbReference>
<keyword evidence="1" id="KW-0732">Signal</keyword>
<dbReference type="PROSITE" id="PS51257">
    <property type="entry name" value="PROKAR_LIPOPROTEIN"/>
    <property type="match status" value="1"/>
</dbReference>